<evidence type="ECO:0008006" key="5">
    <source>
        <dbReference type="Google" id="ProtNLM"/>
    </source>
</evidence>
<evidence type="ECO:0000256" key="2">
    <source>
        <dbReference type="ARBA" id="ARBA00022525"/>
    </source>
</evidence>
<sequence length="377" mass="41542">MAKWIILLMGIVMLTTVQALPLFGEIEVIAEITKPDFSGIVVTPDERIFLGFPQHAEAHVGPTLAEYRDGKLIPFPNAEWALPSNALPENHFVSPHGMTLDSLGRLWVLDDGKIAGQPIQPGAPKVVGIDLKTGEIFAKKIITSPAMKSDSHLNDLRVDLTHGKEGMVYIANSSFGTSPDLVVVDIASGKSRGVLGNHISTQNEKGYMAFLEGIPHVYDPKNPTFPVGGADGIALRKDGKTLYWTTLVGRRLYSIPTDILANMEATEEELAAAVKDEGERPATDGIAIDDENNIYFGAYEQQSIVKRKPDGQYELVAHDERFGWPDDLFLTKDYLYVTLGQWNRLPAFNNGKDLRKPPYLVVRIKIKGQSLVLPKND</sequence>
<evidence type="ECO:0000313" key="3">
    <source>
        <dbReference type="EMBL" id="KIA78086.1"/>
    </source>
</evidence>
<comment type="subcellular location">
    <subcellularLocation>
        <location evidence="1">Secreted</location>
    </subcellularLocation>
</comment>
<dbReference type="RefSeq" id="WP_039376593.1">
    <property type="nucleotide sequence ID" value="NZ_JSAM01000043.1"/>
</dbReference>
<dbReference type="InterPro" id="IPR011042">
    <property type="entry name" value="6-blade_b-propeller_TolB-like"/>
</dbReference>
<evidence type="ECO:0000313" key="4">
    <source>
        <dbReference type="Proteomes" id="UP000031307"/>
    </source>
</evidence>
<reference evidence="3 4" key="1">
    <citation type="journal article" date="2014" name="Mol. Biol. Evol.">
        <title>Massive expansion of Ubiquitination-related gene families within the Chlamydiae.</title>
        <authorList>
            <person name="Domman D."/>
            <person name="Collingro A."/>
            <person name="Lagkouvardos I."/>
            <person name="Gehre L."/>
            <person name="Weinmaier T."/>
            <person name="Rattei T."/>
            <person name="Subtil A."/>
            <person name="Horn M."/>
        </authorList>
    </citation>
    <scope>NUCLEOTIDE SEQUENCE [LARGE SCALE GENOMIC DNA]</scope>
    <source>
        <strain evidence="3 4">OEW1</strain>
    </source>
</reference>
<dbReference type="PATRIC" id="fig|83552.4.peg.734"/>
<name>A0A0C1C3I7_9BACT</name>
<keyword evidence="2" id="KW-0964">Secreted</keyword>
<dbReference type="GO" id="GO:0005576">
    <property type="term" value="C:extracellular region"/>
    <property type="evidence" value="ECO:0007669"/>
    <property type="project" value="UniProtKB-SubCell"/>
</dbReference>
<organism evidence="3 4">
    <name type="scientific">Parachlamydia acanthamoebae</name>
    <dbReference type="NCBI Taxonomy" id="83552"/>
    <lineage>
        <taxon>Bacteria</taxon>
        <taxon>Pseudomonadati</taxon>
        <taxon>Chlamydiota</taxon>
        <taxon>Chlamydiia</taxon>
        <taxon>Parachlamydiales</taxon>
        <taxon>Parachlamydiaceae</taxon>
        <taxon>Parachlamydia</taxon>
    </lineage>
</organism>
<dbReference type="Proteomes" id="UP000031307">
    <property type="component" value="Unassembled WGS sequence"/>
</dbReference>
<accession>A0A0C1C3I7</accession>
<dbReference type="PANTHER" id="PTHR10009">
    <property type="entry name" value="PROTEIN YELLOW-RELATED"/>
    <property type="match status" value="1"/>
</dbReference>
<evidence type="ECO:0000256" key="1">
    <source>
        <dbReference type="ARBA" id="ARBA00004613"/>
    </source>
</evidence>
<gene>
    <name evidence="3" type="ORF">DB43_EY00160</name>
</gene>
<dbReference type="AlphaFoldDB" id="A0A0C1C3I7"/>
<dbReference type="EMBL" id="JSAM01000043">
    <property type="protein sequence ID" value="KIA78086.1"/>
    <property type="molecule type" value="Genomic_DNA"/>
</dbReference>
<dbReference type="Pfam" id="PF03022">
    <property type="entry name" value="MRJP"/>
    <property type="match status" value="1"/>
</dbReference>
<comment type="caution">
    <text evidence="3">The sequence shown here is derived from an EMBL/GenBank/DDBJ whole genome shotgun (WGS) entry which is preliminary data.</text>
</comment>
<dbReference type="SUPFAM" id="SSF63829">
    <property type="entry name" value="Calcium-dependent phosphotriesterase"/>
    <property type="match status" value="1"/>
</dbReference>
<dbReference type="PANTHER" id="PTHR10009:SF18">
    <property type="entry name" value="PROTEIN YELLOW-LIKE PROTEIN"/>
    <property type="match status" value="1"/>
</dbReference>
<proteinExistence type="predicted"/>
<dbReference type="InterPro" id="IPR017996">
    <property type="entry name" value="MRJP/yellow-related"/>
</dbReference>
<protein>
    <recommendedName>
        <fullName evidence="5">Major royal jelly protein</fullName>
    </recommendedName>
</protein>
<dbReference type="Gene3D" id="2.120.10.30">
    <property type="entry name" value="TolB, C-terminal domain"/>
    <property type="match status" value="1"/>
</dbReference>